<comment type="caution">
    <text evidence="11">The sequence shown here is derived from an EMBL/GenBank/DDBJ whole genome shotgun (WGS) entry which is preliminary data.</text>
</comment>
<feature type="transmembrane region" description="Helical" evidence="9">
    <location>
        <begin position="62"/>
        <end position="86"/>
    </location>
</feature>
<dbReference type="Gene3D" id="1.20.1250.20">
    <property type="entry name" value="MFS general substrate transporter like domains"/>
    <property type="match status" value="1"/>
</dbReference>
<keyword evidence="12" id="KW-1185">Reference proteome</keyword>
<keyword evidence="6 9" id="KW-0472">Membrane</keyword>
<feature type="region of interest" description="Disordered" evidence="8">
    <location>
        <begin position="481"/>
        <end position="500"/>
    </location>
</feature>
<feature type="transmembrane region" description="Helical" evidence="9">
    <location>
        <begin position="32"/>
        <end position="55"/>
    </location>
</feature>
<evidence type="ECO:0000256" key="5">
    <source>
        <dbReference type="ARBA" id="ARBA00022989"/>
    </source>
</evidence>
<keyword evidence="5 9" id="KW-1133">Transmembrane helix</keyword>
<keyword evidence="3" id="KW-1003">Cell membrane</keyword>
<dbReference type="InterPro" id="IPR036058">
    <property type="entry name" value="Kazal_dom_sf"/>
</dbReference>
<feature type="transmembrane region" description="Helical" evidence="9">
    <location>
        <begin position="205"/>
        <end position="225"/>
    </location>
</feature>
<sequence>MNTFTMALGISGTMSFQMKYIENQYDMPAYKISLYLGIGMLVTVLVGVFMGGALITRFKLGVLGMFHVTVIGEFLALVCSIVFLFLGCPNHQVVGFNQDLGNVSDIGCQCFSQVMLVVCGEDGRNYLSPCLAGCTQSEGLSFTQCAYVGGKGTAVPGFCQNCDLFPAYITLVTLMAVSMMVTFTPHVLMVARLVPLRDQPNVTSLAYGVLTVGMLVGPIIFGHIYDSTCSLWSPFGEMCAVPDKKALRNIFLVSDVGIRVGGFILLVIATIVVHCTKDALEHDNTLEMSFQVDKLAPKNSEADGCGDKKLNKIRGSRKNQEAVKGKCKKEPEVSYANNRMWRETGGYLGDYENAGSMCGDYDKSRRKNSRSSFADHTLGRVSVNGLTTACPAEDTKHLNNDVSDENANVKSYRKLSAAAKAANGYSHGINKDYENDDLIDANVNNDRTKESKGHHSYDNNCYIPEDAGSPDNVDVKNKGIDKLLSNNSGTDGYQQDNDNEEFDVSEDDIGAMFAIEDYQKTDDDNNIGYK</sequence>
<evidence type="ECO:0000256" key="9">
    <source>
        <dbReference type="SAM" id="Phobius"/>
    </source>
</evidence>
<dbReference type="PROSITE" id="PS51465">
    <property type="entry name" value="KAZAL_2"/>
    <property type="match status" value="1"/>
</dbReference>
<evidence type="ECO:0000313" key="11">
    <source>
        <dbReference type="EMBL" id="GFO13201.1"/>
    </source>
</evidence>
<dbReference type="PANTHER" id="PTHR11388">
    <property type="entry name" value="ORGANIC ANION TRANSPORTER"/>
    <property type="match status" value="1"/>
</dbReference>
<evidence type="ECO:0000256" key="8">
    <source>
        <dbReference type="SAM" id="MobiDB-lite"/>
    </source>
</evidence>
<feature type="transmembrane region" description="Helical" evidence="9">
    <location>
        <begin position="256"/>
        <end position="275"/>
    </location>
</feature>
<feature type="compositionally biased region" description="Polar residues" evidence="8">
    <location>
        <begin position="484"/>
        <end position="496"/>
    </location>
</feature>
<evidence type="ECO:0000256" key="4">
    <source>
        <dbReference type="ARBA" id="ARBA00022692"/>
    </source>
</evidence>
<dbReference type="GO" id="GO:0015347">
    <property type="term" value="F:sodium-independent organic anion transmembrane transporter activity"/>
    <property type="evidence" value="ECO:0007669"/>
    <property type="project" value="TreeGrafter"/>
</dbReference>
<gene>
    <name evidence="11" type="ORF">PoB_003970600</name>
</gene>
<evidence type="ECO:0000256" key="6">
    <source>
        <dbReference type="ARBA" id="ARBA00023136"/>
    </source>
</evidence>
<dbReference type="AlphaFoldDB" id="A0AAV4B2Z4"/>
<dbReference type="PANTHER" id="PTHR11388:SF100">
    <property type="entry name" value="SOLUTE CARRIER ORGANIC ANION TRANSPORTER FAMILY MEMBER 4A1"/>
    <property type="match status" value="1"/>
</dbReference>
<evidence type="ECO:0000256" key="7">
    <source>
        <dbReference type="ARBA" id="ARBA00023157"/>
    </source>
</evidence>
<accession>A0AAV4B2Z4</accession>
<dbReference type="Pfam" id="PF03137">
    <property type="entry name" value="OATP"/>
    <property type="match status" value="1"/>
</dbReference>
<comment type="subcellular location">
    <subcellularLocation>
        <location evidence="1">Cell membrane</location>
        <topology evidence="1">Multi-pass membrane protein</topology>
    </subcellularLocation>
</comment>
<evidence type="ECO:0000256" key="1">
    <source>
        <dbReference type="ARBA" id="ARBA00004651"/>
    </source>
</evidence>
<dbReference type="EMBL" id="BLXT01004481">
    <property type="protein sequence ID" value="GFO13201.1"/>
    <property type="molecule type" value="Genomic_DNA"/>
</dbReference>
<evidence type="ECO:0000313" key="12">
    <source>
        <dbReference type="Proteomes" id="UP000735302"/>
    </source>
</evidence>
<dbReference type="Proteomes" id="UP000735302">
    <property type="component" value="Unassembled WGS sequence"/>
</dbReference>
<dbReference type="Pfam" id="PF07648">
    <property type="entry name" value="Kazal_2"/>
    <property type="match status" value="1"/>
</dbReference>
<feature type="transmembrane region" description="Helical" evidence="9">
    <location>
        <begin position="167"/>
        <end position="193"/>
    </location>
</feature>
<dbReference type="GO" id="GO:0016323">
    <property type="term" value="C:basolateral plasma membrane"/>
    <property type="evidence" value="ECO:0007669"/>
    <property type="project" value="TreeGrafter"/>
</dbReference>
<dbReference type="InterPro" id="IPR036259">
    <property type="entry name" value="MFS_trans_sf"/>
</dbReference>
<protein>
    <submittedName>
        <fullName evidence="11">Solute carrier organic anion transporter family member</fullName>
    </submittedName>
</protein>
<comment type="similarity">
    <text evidence="2">Belongs to the organo anion transporter (TC 2.A.60) family.</text>
</comment>
<name>A0AAV4B2Z4_9GAST</name>
<evidence type="ECO:0000256" key="3">
    <source>
        <dbReference type="ARBA" id="ARBA00022475"/>
    </source>
</evidence>
<dbReference type="InterPro" id="IPR002350">
    <property type="entry name" value="Kazal_dom"/>
</dbReference>
<reference evidence="11 12" key="1">
    <citation type="journal article" date="2021" name="Elife">
        <title>Chloroplast acquisition without the gene transfer in kleptoplastic sea slugs, Plakobranchus ocellatus.</title>
        <authorList>
            <person name="Maeda T."/>
            <person name="Takahashi S."/>
            <person name="Yoshida T."/>
            <person name="Shimamura S."/>
            <person name="Takaki Y."/>
            <person name="Nagai Y."/>
            <person name="Toyoda A."/>
            <person name="Suzuki Y."/>
            <person name="Arimoto A."/>
            <person name="Ishii H."/>
            <person name="Satoh N."/>
            <person name="Nishiyama T."/>
            <person name="Hasebe M."/>
            <person name="Maruyama T."/>
            <person name="Minagawa J."/>
            <person name="Obokata J."/>
            <person name="Shigenobu S."/>
        </authorList>
    </citation>
    <scope>NUCLEOTIDE SEQUENCE [LARGE SCALE GENOMIC DNA]</scope>
</reference>
<evidence type="ECO:0000256" key="2">
    <source>
        <dbReference type="ARBA" id="ARBA00009657"/>
    </source>
</evidence>
<feature type="domain" description="Kazal-like" evidence="10">
    <location>
        <begin position="102"/>
        <end position="147"/>
    </location>
</feature>
<dbReference type="GO" id="GO:0043252">
    <property type="term" value="P:sodium-independent organic anion transport"/>
    <property type="evidence" value="ECO:0007669"/>
    <property type="project" value="TreeGrafter"/>
</dbReference>
<keyword evidence="4 9" id="KW-0812">Transmembrane</keyword>
<evidence type="ECO:0000259" key="10">
    <source>
        <dbReference type="PROSITE" id="PS51465"/>
    </source>
</evidence>
<organism evidence="11 12">
    <name type="scientific">Plakobranchus ocellatus</name>
    <dbReference type="NCBI Taxonomy" id="259542"/>
    <lineage>
        <taxon>Eukaryota</taxon>
        <taxon>Metazoa</taxon>
        <taxon>Spiralia</taxon>
        <taxon>Lophotrochozoa</taxon>
        <taxon>Mollusca</taxon>
        <taxon>Gastropoda</taxon>
        <taxon>Heterobranchia</taxon>
        <taxon>Euthyneura</taxon>
        <taxon>Panpulmonata</taxon>
        <taxon>Sacoglossa</taxon>
        <taxon>Placobranchoidea</taxon>
        <taxon>Plakobranchidae</taxon>
        <taxon>Plakobranchus</taxon>
    </lineage>
</organism>
<keyword evidence="7" id="KW-1015">Disulfide bond</keyword>
<dbReference type="SUPFAM" id="SSF103473">
    <property type="entry name" value="MFS general substrate transporter"/>
    <property type="match status" value="1"/>
</dbReference>
<dbReference type="SUPFAM" id="SSF100895">
    <property type="entry name" value="Kazal-type serine protease inhibitors"/>
    <property type="match status" value="1"/>
</dbReference>
<proteinExistence type="inferred from homology"/>
<dbReference type="InterPro" id="IPR004156">
    <property type="entry name" value="OATP"/>
</dbReference>